<sequence length="151" mass="17251">MNRFATVQDLPSIADLRFRMFDEIGTTGQLTDNFLSKTINFYTSEYENKVCIHVVSESDNSIIGCAGGLIRKDEFLQASFKQPNYGYLMDVYVLPNFRRKGVARSMIEMLWGWFEASNISTVNLDASRLSGDLYEKLGFKSSIQMTRKINT</sequence>
<comment type="caution">
    <text evidence="2">The sequence shown here is derived from an EMBL/GenBank/DDBJ whole genome shotgun (WGS) entry which is preliminary data.</text>
</comment>
<dbReference type="PROSITE" id="PS51186">
    <property type="entry name" value="GNAT"/>
    <property type="match status" value="1"/>
</dbReference>
<feature type="domain" description="N-acetyltransferase" evidence="1">
    <location>
        <begin position="1"/>
        <end position="151"/>
    </location>
</feature>
<dbReference type="InterPro" id="IPR000182">
    <property type="entry name" value="GNAT_dom"/>
</dbReference>
<reference evidence="2 3" key="1">
    <citation type="submission" date="2020-07" db="EMBL/GenBank/DDBJ databases">
        <authorList>
            <person name="Feng X."/>
        </authorList>
    </citation>
    <scope>NUCLEOTIDE SEQUENCE [LARGE SCALE GENOMIC DNA]</scope>
    <source>
        <strain evidence="2 3">JCM14086</strain>
    </source>
</reference>
<keyword evidence="2" id="KW-0808">Transferase</keyword>
<dbReference type="Proteomes" id="UP000525652">
    <property type="component" value="Unassembled WGS sequence"/>
</dbReference>
<organism evidence="2 3">
    <name type="scientific">Puniceicoccus vermicola</name>
    <dbReference type="NCBI Taxonomy" id="388746"/>
    <lineage>
        <taxon>Bacteria</taxon>
        <taxon>Pseudomonadati</taxon>
        <taxon>Verrucomicrobiota</taxon>
        <taxon>Opitutia</taxon>
        <taxon>Puniceicoccales</taxon>
        <taxon>Puniceicoccaceae</taxon>
        <taxon>Puniceicoccus</taxon>
    </lineage>
</organism>
<gene>
    <name evidence="2" type="ORF">H5P30_21375</name>
</gene>
<dbReference type="InterPro" id="IPR016181">
    <property type="entry name" value="Acyl_CoA_acyltransferase"/>
</dbReference>
<dbReference type="Gene3D" id="3.40.630.30">
    <property type="match status" value="1"/>
</dbReference>
<evidence type="ECO:0000259" key="1">
    <source>
        <dbReference type="PROSITE" id="PS51186"/>
    </source>
</evidence>
<dbReference type="EMBL" id="JACHVA010000143">
    <property type="protein sequence ID" value="MBC2604339.1"/>
    <property type="molecule type" value="Genomic_DNA"/>
</dbReference>
<keyword evidence="3" id="KW-1185">Reference proteome</keyword>
<accession>A0A7X1E6K4</accession>
<dbReference type="RefSeq" id="WP_185694951.1">
    <property type="nucleotide sequence ID" value="NZ_JACHVA010000143.1"/>
</dbReference>
<dbReference type="Pfam" id="PF00583">
    <property type="entry name" value="Acetyltransf_1"/>
    <property type="match status" value="1"/>
</dbReference>
<dbReference type="CDD" id="cd04301">
    <property type="entry name" value="NAT_SF"/>
    <property type="match status" value="1"/>
</dbReference>
<evidence type="ECO:0000313" key="3">
    <source>
        <dbReference type="Proteomes" id="UP000525652"/>
    </source>
</evidence>
<protein>
    <submittedName>
        <fullName evidence="2">GNAT family N-acetyltransferase</fullName>
    </submittedName>
</protein>
<dbReference type="SUPFAM" id="SSF55729">
    <property type="entry name" value="Acyl-CoA N-acyltransferases (Nat)"/>
    <property type="match status" value="1"/>
</dbReference>
<dbReference type="GO" id="GO:0016747">
    <property type="term" value="F:acyltransferase activity, transferring groups other than amino-acyl groups"/>
    <property type="evidence" value="ECO:0007669"/>
    <property type="project" value="InterPro"/>
</dbReference>
<proteinExistence type="predicted"/>
<name>A0A7X1E6K4_9BACT</name>
<evidence type="ECO:0000313" key="2">
    <source>
        <dbReference type="EMBL" id="MBC2604339.1"/>
    </source>
</evidence>
<dbReference type="AlphaFoldDB" id="A0A7X1E6K4"/>